<evidence type="ECO:0000313" key="6">
    <source>
        <dbReference type="EMBL" id="GAN80879.1"/>
    </source>
</evidence>
<dbReference type="Gene3D" id="2.40.30.170">
    <property type="match status" value="1"/>
</dbReference>
<evidence type="ECO:0000256" key="2">
    <source>
        <dbReference type="SAM" id="Coils"/>
    </source>
</evidence>
<dbReference type="OrthoDB" id="7914255at2"/>
<dbReference type="SUPFAM" id="SSF111369">
    <property type="entry name" value="HlyD-like secretion proteins"/>
    <property type="match status" value="1"/>
</dbReference>
<dbReference type="Gene3D" id="1.10.287.470">
    <property type="entry name" value="Helix hairpin bin"/>
    <property type="match status" value="1"/>
</dbReference>
<dbReference type="InterPro" id="IPR058624">
    <property type="entry name" value="MdtA-like_HH"/>
</dbReference>
<accession>A0A0D6PJ80</accession>
<organism evidence="6 7">
    <name type="scientific">Acidocella aminolytica 101 = DSM 11237</name>
    <dbReference type="NCBI Taxonomy" id="1120923"/>
    <lineage>
        <taxon>Bacteria</taxon>
        <taxon>Pseudomonadati</taxon>
        <taxon>Pseudomonadota</taxon>
        <taxon>Alphaproteobacteria</taxon>
        <taxon>Acetobacterales</taxon>
        <taxon>Acidocellaceae</taxon>
        <taxon>Acidocella</taxon>
    </lineage>
</organism>
<sequence length="327" mass="34579">MPVFRWVLIFLFVSVSAQAQSSFTVTKTTIADQKAVFATVEAANVVSARTRIGGTLISFLVQDGDEVTAGQQIAMVTNPVLAQQLKALEADISAAQARLAQANIDFVRAQTLVHSGAISRSIYDQAQTELSVAQSTLKAKIAARDTLTQHINEGAVLAPISGRVLTTPVTEGSVVLPGDSVATIAEKNYVLRLDVPEYHATFLHVGDPVRIDENGHAAFGKITLIYPQITNGRVIADASAPDTGSYFVGARVQVWIYAGSRPGIVIPETFIDTRFGLDYADLKTKTGAIAIPIQRGAPQPTPSLPNGVEILSGLTPGDVLLPPGSAP</sequence>
<dbReference type="Proteomes" id="UP000032668">
    <property type="component" value="Unassembled WGS sequence"/>
</dbReference>
<dbReference type="InterPro" id="IPR058625">
    <property type="entry name" value="MdtA-like_BSH"/>
</dbReference>
<dbReference type="GO" id="GO:0015562">
    <property type="term" value="F:efflux transmembrane transporter activity"/>
    <property type="evidence" value="ECO:0007669"/>
    <property type="project" value="TreeGrafter"/>
</dbReference>
<dbReference type="GO" id="GO:1990281">
    <property type="term" value="C:efflux pump complex"/>
    <property type="evidence" value="ECO:0007669"/>
    <property type="project" value="TreeGrafter"/>
</dbReference>
<evidence type="ECO:0000313" key="7">
    <source>
        <dbReference type="Proteomes" id="UP000032668"/>
    </source>
</evidence>
<keyword evidence="2" id="KW-0175">Coiled coil</keyword>
<dbReference type="InterPro" id="IPR006143">
    <property type="entry name" value="RND_pump_MFP"/>
</dbReference>
<evidence type="ECO:0000256" key="3">
    <source>
        <dbReference type="SAM" id="SignalP"/>
    </source>
</evidence>
<dbReference type="Gene3D" id="2.40.50.100">
    <property type="match status" value="1"/>
</dbReference>
<dbReference type="PANTHER" id="PTHR30469">
    <property type="entry name" value="MULTIDRUG RESISTANCE PROTEIN MDTA"/>
    <property type="match status" value="1"/>
</dbReference>
<dbReference type="STRING" id="1120923.SAMN02746095_00102"/>
<dbReference type="PANTHER" id="PTHR30469:SF15">
    <property type="entry name" value="HLYD FAMILY OF SECRETION PROTEINS"/>
    <property type="match status" value="1"/>
</dbReference>
<dbReference type="RefSeq" id="WP_048879265.1">
    <property type="nucleotide sequence ID" value="NZ_BANC01000059.1"/>
</dbReference>
<feature type="coiled-coil region" evidence="2">
    <location>
        <begin position="78"/>
        <end position="105"/>
    </location>
</feature>
<protein>
    <submittedName>
        <fullName evidence="6">RND family efflux transporter HlyD</fullName>
    </submittedName>
</protein>
<keyword evidence="3" id="KW-0732">Signal</keyword>
<comment type="caution">
    <text evidence="6">The sequence shown here is derived from an EMBL/GenBank/DDBJ whole genome shotgun (WGS) entry which is preliminary data.</text>
</comment>
<comment type="similarity">
    <text evidence="1">Belongs to the membrane fusion protein (MFP) (TC 8.A.1) family.</text>
</comment>
<evidence type="ECO:0000259" key="4">
    <source>
        <dbReference type="Pfam" id="PF25876"/>
    </source>
</evidence>
<feature type="domain" description="Multidrug resistance protein MdtA-like alpha-helical hairpin" evidence="4">
    <location>
        <begin position="85"/>
        <end position="144"/>
    </location>
</feature>
<proteinExistence type="inferred from homology"/>
<feature type="domain" description="Multidrug resistance protein MdtA-like barrel-sandwich hybrid" evidence="5">
    <location>
        <begin position="44"/>
        <end position="183"/>
    </location>
</feature>
<dbReference type="NCBIfam" id="TIGR01730">
    <property type="entry name" value="RND_mfp"/>
    <property type="match status" value="1"/>
</dbReference>
<reference evidence="6 7" key="1">
    <citation type="submission" date="2012-11" db="EMBL/GenBank/DDBJ databases">
        <title>Whole genome sequence of Acidocella aminolytica 101 = DSM 11237.</title>
        <authorList>
            <person name="Azuma Y."/>
            <person name="Higashiura N."/>
            <person name="Hirakawa H."/>
            <person name="Matsushita K."/>
        </authorList>
    </citation>
    <scope>NUCLEOTIDE SEQUENCE [LARGE SCALE GENOMIC DNA]</scope>
    <source>
        <strain evidence="7">101 / DSM 11237</strain>
    </source>
</reference>
<dbReference type="Pfam" id="PF25876">
    <property type="entry name" value="HH_MFP_RND"/>
    <property type="match status" value="1"/>
</dbReference>
<dbReference type="Pfam" id="PF25917">
    <property type="entry name" value="BSH_RND"/>
    <property type="match status" value="1"/>
</dbReference>
<dbReference type="AlphaFoldDB" id="A0A0D6PJ80"/>
<evidence type="ECO:0000256" key="1">
    <source>
        <dbReference type="ARBA" id="ARBA00009477"/>
    </source>
</evidence>
<name>A0A0D6PJ80_9PROT</name>
<feature type="chain" id="PRO_5010274000" evidence="3">
    <location>
        <begin position="20"/>
        <end position="327"/>
    </location>
</feature>
<feature type="signal peptide" evidence="3">
    <location>
        <begin position="1"/>
        <end position="19"/>
    </location>
</feature>
<gene>
    <name evidence="6" type="ORF">Aam_060_105</name>
</gene>
<dbReference type="EMBL" id="BANC01000059">
    <property type="protein sequence ID" value="GAN80879.1"/>
    <property type="molecule type" value="Genomic_DNA"/>
</dbReference>
<evidence type="ECO:0000259" key="5">
    <source>
        <dbReference type="Pfam" id="PF25917"/>
    </source>
</evidence>
<keyword evidence="7" id="KW-1185">Reference proteome</keyword>